<evidence type="ECO:0000313" key="2">
    <source>
        <dbReference type="Proteomes" id="UP000054217"/>
    </source>
</evidence>
<protein>
    <submittedName>
        <fullName evidence="1">Uncharacterized protein</fullName>
    </submittedName>
</protein>
<reference evidence="1 2" key="1">
    <citation type="submission" date="2014-04" db="EMBL/GenBank/DDBJ databases">
        <authorList>
            <consortium name="DOE Joint Genome Institute"/>
            <person name="Kuo A."/>
            <person name="Kohler A."/>
            <person name="Costa M.D."/>
            <person name="Nagy L.G."/>
            <person name="Floudas D."/>
            <person name="Copeland A."/>
            <person name="Barry K.W."/>
            <person name="Cichocki N."/>
            <person name="Veneault-Fourrey C."/>
            <person name="LaButti K."/>
            <person name="Lindquist E.A."/>
            <person name="Lipzen A."/>
            <person name="Lundell T."/>
            <person name="Morin E."/>
            <person name="Murat C."/>
            <person name="Sun H."/>
            <person name="Tunlid A."/>
            <person name="Henrissat B."/>
            <person name="Grigoriev I.V."/>
            <person name="Hibbett D.S."/>
            <person name="Martin F."/>
            <person name="Nordberg H.P."/>
            <person name="Cantor M.N."/>
            <person name="Hua S.X."/>
        </authorList>
    </citation>
    <scope>NUCLEOTIDE SEQUENCE [LARGE SCALE GENOMIC DNA]</scope>
    <source>
        <strain evidence="1 2">Marx 270</strain>
    </source>
</reference>
<reference evidence="2" key="2">
    <citation type="submission" date="2015-01" db="EMBL/GenBank/DDBJ databases">
        <title>Evolutionary Origins and Diversification of the Mycorrhizal Mutualists.</title>
        <authorList>
            <consortium name="DOE Joint Genome Institute"/>
            <consortium name="Mycorrhizal Genomics Consortium"/>
            <person name="Kohler A."/>
            <person name="Kuo A."/>
            <person name="Nagy L.G."/>
            <person name="Floudas D."/>
            <person name="Copeland A."/>
            <person name="Barry K.W."/>
            <person name="Cichocki N."/>
            <person name="Veneault-Fourrey C."/>
            <person name="LaButti K."/>
            <person name="Lindquist E.A."/>
            <person name="Lipzen A."/>
            <person name="Lundell T."/>
            <person name="Morin E."/>
            <person name="Murat C."/>
            <person name="Riley R."/>
            <person name="Ohm R."/>
            <person name="Sun H."/>
            <person name="Tunlid A."/>
            <person name="Henrissat B."/>
            <person name="Grigoriev I.V."/>
            <person name="Hibbett D.S."/>
            <person name="Martin F."/>
        </authorList>
    </citation>
    <scope>NUCLEOTIDE SEQUENCE [LARGE SCALE GENOMIC DNA]</scope>
    <source>
        <strain evidence="2">Marx 270</strain>
    </source>
</reference>
<name>A0A0C3NWQ0_PISTI</name>
<accession>A0A0C3NWQ0</accession>
<organism evidence="1 2">
    <name type="scientific">Pisolithus tinctorius Marx 270</name>
    <dbReference type="NCBI Taxonomy" id="870435"/>
    <lineage>
        <taxon>Eukaryota</taxon>
        <taxon>Fungi</taxon>
        <taxon>Dikarya</taxon>
        <taxon>Basidiomycota</taxon>
        <taxon>Agaricomycotina</taxon>
        <taxon>Agaricomycetes</taxon>
        <taxon>Agaricomycetidae</taxon>
        <taxon>Boletales</taxon>
        <taxon>Sclerodermatineae</taxon>
        <taxon>Pisolithaceae</taxon>
        <taxon>Pisolithus</taxon>
    </lineage>
</organism>
<dbReference type="InParanoid" id="A0A0C3NWQ0"/>
<dbReference type="EMBL" id="KN832003">
    <property type="protein sequence ID" value="KIN99628.1"/>
    <property type="molecule type" value="Genomic_DNA"/>
</dbReference>
<dbReference type="HOGENOM" id="CLU_2639095_0_0_1"/>
<evidence type="ECO:0000313" key="1">
    <source>
        <dbReference type="EMBL" id="KIN99628.1"/>
    </source>
</evidence>
<keyword evidence="2" id="KW-1185">Reference proteome</keyword>
<proteinExistence type="predicted"/>
<dbReference type="AlphaFoldDB" id="A0A0C3NWQ0"/>
<gene>
    <name evidence="1" type="ORF">M404DRAFT_1004572</name>
</gene>
<dbReference type="Proteomes" id="UP000054217">
    <property type="component" value="Unassembled WGS sequence"/>
</dbReference>
<sequence>MRLPVFARCDDKLFDARLAIAYRAGSRGLFGKTVATAYLRSHKRAQGHNGLLHITGFKVVACFAFRKVSKSCKCNFH</sequence>